<evidence type="ECO:0000313" key="3">
    <source>
        <dbReference type="Proteomes" id="UP000195521"/>
    </source>
</evidence>
<feature type="compositionally biased region" description="Basic and acidic residues" evidence="1">
    <location>
        <begin position="968"/>
        <end position="980"/>
    </location>
</feature>
<feature type="region of interest" description="Disordered" evidence="1">
    <location>
        <begin position="961"/>
        <end position="986"/>
    </location>
</feature>
<protein>
    <submittedName>
        <fullName evidence="2">Uncharacterized protein</fullName>
    </submittedName>
</protein>
<dbReference type="GeneID" id="39747376"/>
<organism evidence="2 3">
    <name type="scientific">Plasmodium gonderi</name>
    <dbReference type="NCBI Taxonomy" id="77519"/>
    <lineage>
        <taxon>Eukaryota</taxon>
        <taxon>Sar</taxon>
        <taxon>Alveolata</taxon>
        <taxon>Apicomplexa</taxon>
        <taxon>Aconoidasida</taxon>
        <taxon>Haemosporida</taxon>
        <taxon>Plasmodiidae</taxon>
        <taxon>Plasmodium</taxon>
        <taxon>Plasmodium (Plasmodium)</taxon>
    </lineage>
</organism>
<dbReference type="OrthoDB" id="775571at2759"/>
<dbReference type="Proteomes" id="UP000195521">
    <property type="component" value="Unassembled WGS sequence"/>
</dbReference>
<gene>
    <name evidence="2" type="ORF">PGO_082270</name>
</gene>
<evidence type="ECO:0000313" key="2">
    <source>
        <dbReference type="EMBL" id="GAW80661.1"/>
    </source>
</evidence>
<keyword evidence="3" id="KW-1185">Reference proteome</keyword>
<sequence length="2225" mass="264249">MCIKKERNSRLRNKNGKIDSSNLSLVKIIDEWCCIETNSYPIRNEKILKRIKLEIKKFIYTNILYKTKVNFLLFNTFYNYKYKYDLKYVDEQYAFDVCAGVGVSNFYEVLKRHYKWIGNDQDKSGNIEYGLTENEHEERGNPREDFFHLGNIHSRDFQFSQLYTSIMYFCFLLLDRKYYLDFICLYLYIKSYFSLDKLLIKNETVLEFTCHEKFLNLLLKLSDITIYNSVNEMEADKENSFIQIGHTGRTNMKEEKKRKEQKNMYNLNEFEENIRIRNISTLSYNLLFRLQIKINFNELNYDLNANLYDTLCNFILSFQDEFTSKLISKLNEFNSLTFMCGKHIFMTSPSGREITNVNTHIDDIRNNEIFNNIHGNFHLWNTLPLRDQNAGLDINDTSIQTHDGNFNHLTHSKEHNMISLYQNKSIFTRFSNRIDAPQLRQQDMSFHESQQSIKEACYYNFSLFSANVNDAFLDEHRKSLFSFVHKGKASIGGEKVLVMDSIRGNYHMCGGKKLRENGWNCNTLNDSNECEVLMESTFTQRNNTSMGMLRPKEIFSFRGEDIYQDEEELDMKGGTVASYSCVKWRLEGKSIYSEWWKHLFNHLNVQGDSDRSNDSANDSAKNCFNSCSNNIGKNSERKDNQRLGRYLWNKSYTNDTSALKKIEREILKKRKKGKYQRNFLSIINSIYVTLHKNIIYSINNRIEEYRFFIMKRFFHLVFNNNNSKQNQNMINTWKYQIMACLLGHESDMFSVHHKTKYSTTIAINTTTSRATAGGTTTETRDGRRVREMKRSKAFTKQNGSITLKEKLKKLKRGDIYISKNVICVNHEIVFWKKKKNEKLLRLHFKPFQNYFSSPFYQKYIHLFFYFSKIGTIVRYIKLFVRVFSKIMFHKGSKKKHITKSRVKNPGAVWSNEKNITMDVKCWGEQNAETQNSLFKKRINRISKVSKVSSISRTRSMSKVSSMSRINKTGKEKKTNEPKENVKKKKEMHNCWTQPDYDVIPLGEVFITFVNAVANYMHFYDENIRKIIIHECLSTPLEIYNTVKSHLECIEFLAFLCSSYASDKHEILKKKFFPFYELQTSTNTTTANVEEEGGENGISNEKQIIEYNYFLNIIYGLSHEHYCKEAQVHGLKTITTAESNNIFSNASIRDLSHGYDKNLFIFPRGSELLSYVYKYYYLFVSVRKTNLENLCRYIFLKIIKPLLHFLYAYVYLGINKDYHFEYMICKEVAHQFFFVFQNGTRYYNREFLMSDTFLSLPVFLKYFIEMTYDAGLLSRILRASSEEDFYMAIPKVGNVENLRNLENERKRKKKREGIEKTSNQRVYLNGTSISKLLCTSSIMNIENFLNLYTNLHQQNVRRKNENFVNVFIEHWNNEEYSKLVFTKTKRKIDKRLQKYFFTFLKTLNEHNVLQTPQGRNSDDGNSAGCSASYSDYNEKSKFLKKNNAEESMKKNHNDPNRCRFVGFNKLSIICKRRNKQKRNFNMSSFRNEAAALRSCHQKQQKKKMEKMEMEKMEKMKMEKMEKMKMEKMEKMKMEKMEKMNILGHTVRCTDERVSSRQGTPAATTDRFKKTFMQSMKSMEAWQMGKKHNLKLKKHSHDESSPTSSSNSGSEDTLYTSFDNTTASSLHTHLSTRHYYGKAWKKKNGNLKYIKRHDQVGFTQNEIKMNEESRCVLNPFEHTLFGKDENNYDRRELLRFCINYKGHKDNISSVVYVKRATRGYKKWRNSEKSRNFTISRSNEFCNDDEREQMAVGEEMGMEEDQEKFEIKSINYFIYRNIYIPIKNHYDNINKILVYCFLIKKNLLPFLCLLKCYLFDEKEENYKTLSLLLCGKKSDNSYNCLRSYNIHQNNTHTTKNVQTHFWQKKLLHYHLDKDFFTSTDISTMFNYIDIRIQIPHMLRIFFDERVINCYRSVYKLTSLLYFTHQSLNHIFWIFCKLTKPLVYQYKQETEAVGGSTFFRSQDFKYIHLINDIANGMGSGENSDEEKIERGVMNSAGDVPRRASDVNLNCSLTRKICSVFLTNGRFFNIGLDKHFRCNRNVNKFMENAKILNDILNDFNKIRNEMHLIVRYIYDYVMNMNIYRNYFFFFQNVLKISSFSYLIEFHKSLVEHIFNFSFLSSHFLSLRKTIFTIINLVNVFKRIMDSFISYESDTQQELVNFSRTFDQHSKALEKNIILLTSPDAQTFIKNFYINRNHLIMHIREFQNGRLGCIYNTFFFNQYYSLMFEEI</sequence>
<reference evidence="3" key="1">
    <citation type="submission" date="2017-04" db="EMBL/GenBank/DDBJ databases">
        <title>Plasmodium gonderi genome.</title>
        <authorList>
            <person name="Arisue N."/>
            <person name="Honma H."/>
            <person name="Kawai S."/>
            <person name="Tougan T."/>
            <person name="Tanabe K."/>
            <person name="Horii T."/>
        </authorList>
    </citation>
    <scope>NUCLEOTIDE SEQUENCE [LARGE SCALE GENOMIC DNA]</scope>
    <source>
        <strain evidence="3">ATCC 30045</strain>
    </source>
</reference>
<accession>A0A1Y1JDR7</accession>
<dbReference type="OMA" id="YYLDFIC"/>
<comment type="caution">
    <text evidence="2">The sequence shown here is derived from an EMBL/GenBank/DDBJ whole genome shotgun (WGS) entry which is preliminary data.</text>
</comment>
<feature type="region of interest" description="Disordered" evidence="1">
    <location>
        <begin position="1588"/>
        <end position="1610"/>
    </location>
</feature>
<name>A0A1Y1JDR7_PLAGO</name>
<dbReference type="RefSeq" id="XP_028543250.1">
    <property type="nucleotide sequence ID" value="XM_028687449.1"/>
</dbReference>
<dbReference type="EMBL" id="BDQF01000009">
    <property type="protein sequence ID" value="GAW80661.1"/>
    <property type="molecule type" value="Genomic_DNA"/>
</dbReference>
<feature type="compositionally biased region" description="Low complexity" evidence="1">
    <location>
        <begin position="1599"/>
        <end position="1608"/>
    </location>
</feature>
<evidence type="ECO:0000256" key="1">
    <source>
        <dbReference type="SAM" id="MobiDB-lite"/>
    </source>
</evidence>
<proteinExistence type="predicted"/>